<organism evidence="2 3">
    <name type="scientific">Dyadobacter koreensis</name>
    <dbReference type="NCBI Taxonomy" id="408657"/>
    <lineage>
        <taxon>Bacteria</taxon>
        <taxon>Pseudomonadati</taxon>
        <taxon>Bacteroidota</taxon>
        <taxon>Cytophagia</taxon>
        <taxon>Cytophagales</taxon>
        <taxon>Spirosomataceae</taxon>
        <taxon>Dyadobacter</taxon>
    </lineage>
</organism>
<evidence type="ECO:0000313" key="2">
    <source>
        <dbReference type="EMBL" id="SEJ69134.1"/>
    </source>
</evidence>
<dbReference type="Proteomes" id="UP000199532">
    <property type="component" value="Unassembled WGS sequence"/>
</dbReference>
<keyword evidence="3" id="KW-1185">Reference proteome</keyword>
<accession>A0A1H7AWY1</accession>
<protein>
    <submittedName>
        <fullName evidence="2">Uncharacterized protein</fullName>
    </submittedName>
</protein>
<dbReference type="AlphaFoldDB" id="A0A1H7AWY1"/>
<evidence type="ECO:0000313" key="3">
    <source>
        <dbReference type="Proteomes" id="UP000199532"/>
    </source>
</evidence>
<feature type="compositionally biased region" description="Polar residues" evidence="1">
    <location>
        <begin position="32"/>
        <end position="45"/>
    </location>
</feature>
<evidence type="ECO:0000256" key="1">
    <source>
        <dbReference type="SAM" id="MobiDB-lite"/>
    </source>
</evidence>
<name>A0A1H7AWY1_9BACT</name>
<dbReference type="EMBL" id="FNXY01000011">
    <property type="protein sequence ID" value="SEJ69134.1"/>
    <property type="molecule type" value="Genomic_DNA"/>
</dbReference>
<sequence>MKECLHPASLGFKLFSLAGTFLEATFLPEQKQTLPDHTAPNSSQRIGLHSHI</sequence>
<feature type="region of interest" description="Disordered" evidence="1">
    <location>
        <begin position="32"/>
        <end position="52"/>
    </location>
</feature>
<gene>
    <name evidence="2" type="ORF">SAMN04487995_5955</name>
</gene>
<proteinExistence type="predicted"/>
<reference evidence="2 3" key="1">
    <citation type="submission" date="2016-10" db="EMBL/GenBank/DDBJ databases">
        <authorList>
            <person name="de Groot N.N."/>
        </authorList>
    </citation>
    <scope>NUCLEOTIDE SEQUENCE [LARGE SCALE GENOMIC DNA]</scope>
    <source>
        <strain evidence="2 3">DSM 19938</strain>
    </source>
</reference>